<accession>A0A256FK26</accession>
<evidence type="ECO:0000259" key="2">
    <source>
        <dbReference type="Pfam" id="PF11181"/>
    </source>
</evidence>
<dbReference type="InterPro" id="IPR052948">
    <property type="entry name" value="Low_temp-induced_all0457"/>
</dbReference>
<feature type="domain" description="General stress protein 17M-like" evidence="2">
    <location>
        <begin position="6"/>
        <end position="67"/>
    </location>
</feature>
<dbReference type="Pfam" id="PF11181">
    <property type="entry name" value="YflT"/>
    <property type="match status" value="1"/>
</dbReference>
<proteinExistence type="predicted"/>
<dbReference type="AlphaFoldDB" id="A0A256FK26"/>
<evidence type="ECO:0000313" key="4">
    <source>
        <dbReference type="Proteomes" id="UP000215590"/>
    </source>
</evidence>
<keyword evidence="4" id="KW-1185">Reference proteome</keyword>
<gene>
    <name evidence="3" type="ORF">CEV31_3194</name>
</gene>
<name>A0A256FK26_9HYPH</name>
<feature type="region of interest" description="Disordered" evidence="1">
    <location>
        <begin position="170"/>
        <end position="192"/>
    </location>
</feature>
<organism evidence="3 4">
    <name type="scientific">Brucella thiophenivorans</name>
    <dbReference type="NCBI Taxonomy" id="571255"/>
    <lineage>
        <taxon>Bacteria</taxon>
        <taxon>Pseudomonadati</taxon>
        <taxon>Pseudomonadota</taxon>
        <taxon>Alphaproteobacteria</taxon>
        <taxon>Hyphomicrobiales</taxon>
        <taxon>Brucellaceae</taxon>
        <taxon>Brucella/Ochrobactrum group</taxon>
        <taxon>Brucella</taxon>
    </lineage>
</organism>
<evidence type="ECO:0000256" key="1">
    <source>
        <dbReference type="SAM" id="MobiDB-lite"/>
    </source>
</evidence>
<dbReference type="PANTHER" id="PTHR36109:SF2">
    <property type="entry name" value="MEMBRANE PROTEIN"/>
    <property type="match status" value="1"/>
</dbReference>
<reference evidence="3 4" key="1">
    <citation type="submission" date="2017-07" db="EMBL/GenBank/DDBJ databases">
        <title>Phylogenetic study on the rhizospheric bacterium Ochrobactrum sp. A44.</title>
        <authorList>
            <person name="Krzyzanowska D.M."/>
            <person name="Ossowicki A."/>
            <person name="Rajewska M."/>
            <person name="Maciag T."/>
            <person name="Kaczynski Z."/>
            <person name="Czerwicka M."/>
            <person name="Jafra S."/>
        </authorList>
    </citation>
    <scope>NUCLEOTIDE SEQUENCE [LARGE SCALE GENOMIC DNA]</scope>
    <source>
        <strain evidence="3 4">DSM 7216</strain>
    </source>
</reference>
<sequence>MKTVTGLFDNYDAAKDAVNRLEAAGFPSDDISIVSHHREDESNAGTGAGVGAGVGAAIGGAGGLLTGLGIMAIPGVGPVVAAGWLAATLAGAVGGAVVGGVAGGLIGALTESGVSEEDAHVYAESVRRGGSLVTARVPEERAAEADAILAGTSRVDLAARREVYTQEGWQRFDPKAEPYTPEEIERERSRYL</sequence>
<dbReference type="Proteomes" id="UP000215590">
    <property type="component" value="Unassembled WGS sequence"/>
</dbReference>
<dbReference type="RefSeq" id="WP_094508309.1">
    <property type="nucleotide sequence ID" value="NZ_JBHEEK010000003.1"/>
</dbReference>
<dbReference type="EMBL" id="NNRJ01000051">
    <property type="protein sequence ID" value="OYR15212.1"/>
    <property type="molecule type" value="Genomic_DNA"/>
</dbReference>
<comment type="caution">
    <text evidence="3">The sequence shown here is derived from an EMBL/GenBank/DDBJ whole genome shotgun (WGS) entry which is preliminary data.</text>
</comment>
<dbReference type="InterPro" id="IPR025889">
    <property type="entry name" value="GSP17M-like_dom"/>
</dbReference>
<evidence type="ECO:0000313" key="3">
    <source>
        <dbReference type="EMBL" id="OYR15212.1"/>
    </source>
</evidence>
<feature type="compositionally biased region" description="Basic and acidic residues" evidence="1">
    <location>
        <begin position="183"/>
        <end position="192"/>
    </location>
</feature>
<dbReference type="PANTHER" id="PTHR36109">
    <property type="entry name" value="MEMBRANE PROTEIN-RELATED"/>
    <property type="match status" value="1"/>
</dbReference>
<dbReference type="OrthoDB" id="8455189at2"/>
<protein>
    <submittedName>
        <fullName evidence="3">Heat induced stress YflT family protein</fullName>
    </submittedName>
</protein>